<reference evidence="13 14" key="1">
    <citation type="journal article" date="2021" name="bioRxiv">
        <title>Chromosome-scale and haplotype-resolved genome assembly of a tetraploid potato cultivar.</title>
        <authorList>
            <person name="Sun H."/>
            <person name="Jiao W.-B."/>
            <person name="Krause K."/>
            <person name="Campoy J.A."/>
            <person name="Goel M."/>
            <person name="Folz-Donahue K."/>
            <person name="Kukat C."/>
            <person name="Huettel B."/>
            <person name="Schneeberger K."/>
        </authorList>
    </citation>
    <scope>NUCLEOTIDE SEQUENCE [LARGE SCALE GENOMIC DNA]</scope>
    <source>
        <strain evidence="13">SolTubOtavaFocal</strain>
        <tissue evidence="13">Leaves</tissue>
    </source>
</reference>
<keyword evidence="5 11" id="KW-0812">Transmembrane</keyword>
<dbReference type="InterPro" id="IPR046956">
    <property type="entry name" value="RLP23-like"/>
</dbReference>
<evidence type="ECO:0000259" key="12">
    <source>
        <dbReference type="Pfam" id="PF08263"/>
    </source>
</evidence>
<dbReference type="PRINTS" id="PR00019">
    <property type="entry name" value="LEURICHRPT"/>
</dbReference>
<evidence type="ECO:0000256" key="5">
    <source>
        <dbReference type="ARBA" id="ARBA00022692"/>
    </source>
</evidence>
<keyword evidence="14" id="KW-1185">Reference proteome</keyword>
<dbReference type="SUPFAM" id="SSF52058">
    <property type="entry name" value="L domain-like"/>
    <property type="match status" value="2"/>
</dbReference>
<keyword evidence="3" id="KW-1003">Cell membrane</keyword>
<dbReference type="Pfam" id="PF13855">
    <property type="entry name" value="LRR_8"/>
    <property type="match status" value="7"/>
</dbReference>
<feature type="transmembrane region" description="Helical" evidence="11">
    <location>
        <begin position="1539"/>
        <end position="1563"/>
    </location>
</feature>
<evidence type="ECO:0000256" key="6">
    <source>
        <dbReference type="ARBA" id="ARBA00022729"/>
    </source>
</evidence>
<evidence type="ECO:0000313" key="13">
    <source>
        <dbReference type="EMBL" id="KAH0784102.1"/>
    </source>
</evidence>
<evidence type="ECO:0000256" key="2">
    <source>
        <dbReference type="ARBA" id="ARBA00009592"/>
    </source>
</evidence>
<dbReference type="Pfam" id="PF08263">
    <property type="entry name" value="LRRNT_2"/>
    <property type="match status" value="2"/>
</dbReference>
<keyword evidence="6" id="KW-0732">Signal</keyword>
<dbReference type="SUPFAM" id="SSF52047">
    <property type="entry name" value="RNI-like"/>
    <property type="match status" value="2"/>
</dbReference>
<evidence type="ECO:0000256" key="8">
    <source>
        <dbReference type="ARBA" id="ARBA00022989"/>
    </source>
</evidence>
<evidence type="ECO:0000256" key="9">
    <source>
        <dbReference type="ARBA" id="ARBA00023136"/>
    </source>
</evidence>
<organism evidence="13 14">
    <name type="scientific">Solanum tuberosum</name>
    <name type="common">Potato</name>
    <dbReference type="NCBI Taxonomy" id="4113"/>
    <lineage>
        <taxon>Eukaryota</taxon>
        <taxon>Viridiplantae</taxon>
        <taxon>Streptophyta</taxon>
        <taxon>Embryophyta</taxon>
        <taxon>Tracheophyta</taxon>
        <taxon>Spermatophyta</taxon>
        <taxon>Magnoliopsida</taxon>
        <taxon>eudicotyledons</taxon>
        <taxon>Gunneridae</taxon>
        <taxon>Pentapetalae</taxon>
        <taxon>asterids</taxon>
        <taxon>lamiids</taxon>
        <taxon>Solanales</taxon>
        <taxon>Solanaceae</taxon>
        <taxon>Solanoideae</taxon>
        <taxon>Solaneae</taxon>
        <taxon>Solanum</taxon>
    </lineage>
</organism>
<comment type="caution">
    <text evidence="13">The sequence shown here is derived from an EMBL/GenBank/DDBJ whole genome shotgun (WGS) entry which is preliminary data.</text>
</comment>
<dbReference type="SMART" id="SM00365">
    <property type="entry name" value="LRR_SD22"/>
    <property type="match status" value="10"/>
</dbReference>
<dbReference type="PANTHER" id="PTHR48061:SF10">
    <property type="entry name" value="LEUCINE-RICH REPEAT-CONTAINING N-TERMINAL PLANT-TYPE DOMAIN-CONTAINING PROTEIN"/>
    <property type="match status" value="1"/>
</dbReference>
<dbReference type="InterPro" id="IPR003591">
    <property type="entry name" value="Leu-rich_rpt_typical-subtyp"/>
</dbReference>
<dbReference type="Gene3D" id="3.80.10.10">
    <property type="entry name" value="Ribonuclease Inhibitor"/>
    <property type="match status" value="8"/>
</dbReference>
<name>A0ABQ7WTM5_SOLTU</name>
<dbReference type="Pfam" id="PF00560">
    <property type="entry name" value="LRR_1"/>
    <property type="match status" value="8"/>
</dbReference>
<evidence type="ECO:0000256" key="3">
    <source>
        <dbReference type="ARBA" id="ARBA00022475"/>
    </source>
</evidence>
<gene>
    <name evidence="13" type="ORF">KY290_003700</name>
</gene>
<comment type="similarity">
    <text evidence="2">Belongs to the RLP family.</text>
</comment>
<evidence type="ECO:0000313" key="14">
    <source>
        <dbReference type="Proteomes" id="UP000826656"/>
    </source>
</evidence>
<feature type="domain" description="Leucine-rich repeat-containing N-terminal plant-type" evidence="12">
    <location>
        <begin position="800"/>
        <end position="813"/>
    </location>
</feature>
<keyword evidence="10" id="KW-0325">Glycoprotein</keyword>
<protein>
    <recommendedName>
        <fullName evidence="12">Leucine-rich repeat-containing N-terminal plant-type domain-containing protein</fullName>
    </recommendedName>
</protein>
<comment type="subcellular location">
    <subcellularLocation>
        <location evidence="1">Cell membrane</location>
        <topology evidence="1">Single-pass type I membrane protein</topology>
    </subcellularLocation>
</comment>
<dbReference type="SMART" id="SM00369">
    <property type="entry name" value="LRR_TYP"/>
    <property type="match status" value="22"/>
</dbReference>
<keyword evidence="9 11" id="KW-0472">Membrane</keyword>
<evidence type="ECO:0000256" key="7">
    <source>
        <dbReference type="ARBA" id="ARBA00022737"/>
    </source>
</evidence>
<dbReference type="PANTHER" id="PTHR48061">
    <property type="entry name" value="LEUCINE-RICH REPEAT RECEPTOR PROTEIN KINASE EMS1-LIKE-RELATED"/>
    <property type="match status" value="1"/>
</dbReference>
<feature type="domain" description="Leucine-rich repeat-containing N-terminal plant-type" evidence="12">
    <location>
        <begin position="25"/>
        <end position="44"/>
    </location>
</feature>
<evidence type="ECO:0000256" key="10">
    <source>
        <dbReference type="ARBA" id="ARBA00023180"/>
    </source>
</evidence>
<dbReference type="InterPro" id="IPR013210">
    <property type="entry name" value="LRR_N_plant-typ"/>
</dbReference>
<dbReference type="InterPro" id="IPR001611">
    <property type="entry name" value="Leu-rich_rpt"/>
</dbReference>
<proteinExistence type="inferred from homology"/>
<accession>A0ABQ7WTM5</accession>
<keyword evidence="8 11" id="KW-1133">Transmembrane helix</keyword>
<evidence type="ECO:0000256" key="4">
    <source>
        <dbReference type="ARBA" id="ARBA00022614"/>
    </source>
</evidence>
<dbReference type="InterPro" id="IPR032675">
    <property type="entry name" value="LRR_dom_sf"/>
</dbReference>
<dbReference type="Proteomes" id="UP000826656">
    <property type="component" value="Unassembled WGS sequence"/>
</dbReference>
<evidence type="ECO:0000256" key="1">
    <source>
        <dbReference type="ARBA" id="ARBA00004251"/>
    </source>
</evidence>
<keyword evidence="4" id="KW-0433">Leucine-rich repeat</keyword>
<sequence length="1593" mass="177266">MFTINHDAFDRCFHITGQLIQSYPKTLSWNKSTDCCSWDGVYCDETTGQVIELNLTCSKLQGKFHSNSSVFQLSNLKRLDLSNNNFSGSYISPKFGELSSLTHLDLSDSRFAGLIPAEISRLSKLQVLCIFSDDLRFGPHNFELLLKNLTQLRELNLDSVNISSTIPLNFSSYLNTLHLGNTQLYGILPERVFHLSNLEFLDLSENPQLTVRFPTTKWNSSASLQMLYLSSVNATGRIPESFGHLTSLRKLELLFCNLSGSIPKPLLNLTNIEKLDLGYNHLEGPISDFFRFGKLNWLSLTNNNFDGQLEFLSFNRIWTQLEFLDFSSNFLTGPIPSNVSGMQNLYSLSLSSNHLNGTIPSWIFSLPSLSYLDLSDNHFSGNIQEFYSESLLTVSLKQNQLQGPIPKSLLNQRDLYSLVLSHNNLSGQIASTICNLKTLQVLDLGSNNLEGTIPLCLGEMSGLWVLDLSNNSLSGTINTTFSIGNQLIVIKFDGNKLEGKVPQSLINCTYLEVVDLGNNELNDTFPKWLRALPNLKILRLRSNKFVGSIKDSSTYKFAQIRIIDLSSNGFSGDLPVSLFENFEAMKINGENSGTQEYVADMYNAYYTNSFIVTTKGLDLELPRVLTTNIIIDLSRNRFEGHIPSIIGDLVGLRTLNLSHNRLEGHIPASLHQLFVLESLDLSSNKISGEIPQQLASLKSLEVLNLSHNHLVGCIPKGKQFDTFENSSYQGNDGLRGFPLSKDCGGDDGVAQTTNPVDLDEEGGGDSSMISWQAVLMGYGCGLVIGLSIIYIMLSTQYPAWSTDCCSWGGVKCNETTGQVIELDLSSSQLRGKFHSNCSLFQLSNLKRLDLSNNNFSGSLISPKFGELSSLTHLDLSYSSFTGLIPAEISRLSKLHVLHFASDTDELRFEPHNFELLLKNLTQLRELRLRSVNITSTIPLNFSSYLTTLHLSDTQIYGILPEGVFHLSNLESLDLLFNPQLTVRFPTTKWNSSASLMELELRGVNATGRIPESFGHLTSLHKLDLFSCNLSGFIPKPLWNLTNIEDLDLGDNHLEGPISDFFRFGKLRELFLGNNNLDGQLEFLSFNRSLTQLQFLDFSSNSLTGSIPSNVSGMQNVQSLRLSSNHLNGTIPSWIFSLPSLEWLDLSDNHFSGNIQEFKSNTLATVSLKQNQLQGPIPKSLLNQRDLYSLLLSHNNLSGQIASTICNLNILQVLDLGSNNLEGTIPLCLGEMSGLWVLDLSNNSLSGTINTTFSIGNQLIVIKFDGNKLEGKVPQSLINCKYLEVLDLGNNELNDTFPKWLRALPNLKILRLRSNKFVGSIKDSSTYKFTQIRIIDLSSNGFSGDLPVSLFENFEAMKINGENSGTREYVADMNYVDYTNSFIVTTKGLDLELPQVLTTEIIIDLSRNRFEGHIPGIIGDLIGLRTLNLSHNRLEGHIPASLHQLSVLESLDLSSNKISGEIPQQLASLKSLEVLNLSHNHLVGCIPKGNQFDTFENSSYQGNDALRGFPLSKDCGGDDGVAQTTNPVELDERGGDSSMISWQAVLMGYGCGLVIGLSIIYIMLSTQYPAWFSRMDVKLEHKILTRMRRHKKRH</sequence>
<keyword evidence="7" id="KW-0677">Repeat</keyword>
<evidence type="ECO:0000256" key="11">
    <source>
        <dbReference type="SAM" id="Phobius"/>
    </source>
</evidence>
<dbReference type="EMBL" id="JAIVGD010000001">
    <property type="protein sequence ID" value="KAH0784102.1"/>
    <property type="molecule type" value="Genomic_DNA"/>
</dbReference>
<dbReference type="PROSITE" id="PS51450">
    <property type="entry name" value="LRR"/>
    <property type="match status" value="2"/>
</dbReference>